<evidence type="ECO:0000256" key="3">
    <source>
        <dbReference type="ARBA" id="ARBA00023125"/>
    </source>
</evidence>
<evidence type="ECO:0000256" key="4">
    <source>
        <dbReference type="ARBA" id="ARBA00023163"/>
    </source>
</evidence>
<keyword evidence="2" id="KW-0805">Transcription regulation</keyword>
<comment type="similarity">
    <text evidence="1">Belongs to the LysR transcriptional regulatory family.</text>
</comment>
<dbReference type="InterPro" id="IPR036388">
    <property type="entry name" value="WH-like_DNA-bd_sf"/>
</dbReference>
<dbReference type="GO" id="GO:0000976">
    <property type="term" value="F:transcription cis-regulatory region binding"/>
    <property type="evidence" value="ECO:0007669"/>
    <property type="project" value="TreeGrafter"/>
</dbReference>
<evidence type="ECO:0000256" key="2">
    <source>
        <dbReference type="ARBA" id="ARBA00023015"/>
    </source>
</evidence>
<dbReference type="SUPFAM" id="SSF46785">
    <property type="entry name" value="Winged helix' DNA-binding domain"/>
    <property type="match status" value="1"/>
</dbReference>
<dbReference type="InterPro" id="IPR036390">
    <property type="entry name" value="WH_DNA-bd_sf"/>
</dbReference>
<keyword evidence="3 6" id="KW-0238">DNA-binding</keyword>
<dbReference type="PRINTS" id="PR00039">
    <property type="entry name" value="HTHLYSR"/>
</dbReference>
<evidence type="ECO:0000313" key="6">
    <source>
        <dbReference type="EMBL" id="SDP75889.1"/>
    </source>
</evidence>
<evidence type="ECO:0000259" key="5">
    <source>
        <dbReference type="PROSITE" id="PS50931"/>
    </source>
</evidence>
<sequence length="296" mass="33227">MDIEALKTYITAIDEKSFTKASALLNLSQPTVSAHIKNLERFFQTSLIDRSPKHFEVTPTGEMVYRRARQVLGLLAKAKNEVKQFHEQVGGNIHIGASYTVGEYIIPSILKAFDDMYPAVELQVRIANSKRINREVQQHELDLGLVEGKVTEQGLSSIPFVEDEMVVIVPESHPLRKCKEVSFQDLQDHTWITREGGSGTRAMLDYMLESSNIRPKKTITIGSNHGVVQGVKEGLGLSFISKTVVEHTDAAELIMNLPYIHSTTRSFSIVTPSNEEEITEDAQVFIQHVMDLYELS</sequence>
<dbReference type="RefSeq" id="WP_089654818.1">
    <property type="nucleotide sequence ID" value="NZ_FNIZ01000033.1"/>
</dbReference>
<organism evidence="6 7">
    <name type="scientific">Halobacillus aidingensis</name>
    <dbReference type="NCBI Taxonomy" id="240303"/>
    <lineage>
        <taxon>Bacteria</taxon>
        <taxon>Bacillati</taxon>
        <taxon>Bacillota</taxon>
        <taxon>Bacilli</taxon>
        <taxon>Bacillales</taxon>
        <taxon>Bacillaceae</taxon>
        <taxon>Halobacillus</taxon>
    </lineage>
</organism>
<dbReference type="Gene3D" id="1.10.10.10">
    <property type="entry name" value="Winged helix-like DNA-binding domain superfamily/Winged helix DNA-binding domain"/>
    <property type="match status" value="1"/>
</dbReference>
<dbReference type="PANTHER" id="PTHR30126:SF39">
    <property type="entry name" value="HTH-TYPE TRANSCRIPTIONAL REGULATOR CYSL"/>
    <property type="match status" value="1"/>
</dbReference>
<evidence type="ECO:0000313" key="7">
    <source>
        <dbReference type="Proteomes" id="UP000198860"/>
    </source>
</evidence>
<dbReference type="EMBL" id="FNIZ01000033">
    <property type="protein sequence ID" value="SDP75889.1"/>
    <property type="molecule type" value="Genomic_DNA"/>
</dbReference>
<reference evidence="7" key="1">
    <citation type="submission" date="2016-10" db="EMBL/GenBank/DDBJ databases">
        <authorList>
            <person name="Varghese N."/>
            <person name="Submissions S."/>
        </authorList>
    </citation>
    <scope>NUCLEOTIDE SEQUENCE [LARGE SCALE GENOMIC DNA]</scope>
    <source>
        <strain evidence="7">CGMCC 1.3703</strain>
    </source>
</reference>
<dbReference type="SUPFAM" id="SSF53850">
    <property type="entry name" value="Periplasmic binding protein-like II"/>
    <property type="match status" value="1"/>
</dbReference>
<gene>
    <name evidence="6" type="ORF">SAMN05421677_1338</name>
</gene>
<accession>A0A1H0VBF4</accession>
<dbReference type="PROSITE" id="PS50931">
    <property type="entry name" value="HTH_LYSR"/>
    <property type="match status" value="1"/>
</dbReference>
<dbReference type="OrthoDB" id="9785745at2"/>
<feature type="domain" description="HTH lysR-type" evidence="5">
    <location>
        <begin position="1"/>
        <end position="58"/>
    </location>
</feature>
<dbReference type="InterPro" id="IPR005119">
    <property type="entry name" value="LysR_subst-bd"/>
</dbReference>
<dbReference type="InterPro" id="IPR000847">
    <property type="entry name" value="LysR_HTH_N"/>
</dbReference>
<dbReference type="AlphaFoldDB" id="A0A1H0VBF4"/>
<evidence type="ECO:0000256" key="1">
    <source>
        <dbReference type="ARBA" id="ARBA00009437"/>
    </source>
</evidence>
<name>A0A1H0VBF4_HALAD</name>
<protein>
    <submittedName>
        <fullName evidence="6">DNA-binding transcriptional regulator, LysR family</fullName>
    </submittedName>
</protein>
<dbReference type="GO" id="GO:0003700">
    <property type="term" value="F:DNA-binding transcription factor activity"/>
    <property type="evidence" value="ECO:0007669"/>
    <property type="project" value="InterPro"/>
</dbReference>
<dbReference type="Pfam" id="PF03466">
    <property type="entry name" value="LysR_substrate"/>
    <property type="match status" value="1"/>
</dbReference>
<dbReference type="Pfam" id="PF00126">
    <property type="entry name" value="HTH_1"/>
    <property type="match status" value="1"/>
</dbReference>
<proteinExistence type="inferred from homology"/>
<dbReference type="Gene3D" id="3.40.190.290">
    <property type="match status" value="1"/>
</dbReference>
<dbReference type="STRING" id="240303.SAMN05421677_1338"/>
<keyword evidence="4" id="KW-0804">Transcription</keyword>
<keyword evidence="7" id="KW-1185">Reference proteome</keyword>
<dbReference type="PANTHER" id="PTHR30126">
    <property type="entry name" value="HTH-TYPE TRANSCRIPTIONAL REGULATOR"/>
    <property type="match status" value="1"/>
</dbReference>
<dbReference type="Proteomes" id="UP000198860">
    <property type="component" value="Unassembled WGS sequence"/>
</dbReference>